<dbReference type="Pfam" id="PF01197">
    <property type="entry name" value="Ribosomal_L31"/>
    <property type="match status" value="1"/>
</dbReference>
<evidence type="ECO:0000313" key="8">
    <source>
        <dbReference type="EMBL" id="QHD65225.1"/>
    </source>
</evidence>
<dbReference type="RefSeq" id="WP_160095423.1">
    <property type="nucleotide sequence ID" value="NZ_CP047224.1"/>
</dbReference>
<evidence type="ECO:0000256" key="2">
    <source>
        <dbReference type="ARBA" id="ARBA00009296"/>
    </source>
</evidence>
<dbReference type="GO" id="GO:0005840">
    <property type="term" value="C:ribosome"/>
    <property type="evidence" value="ECO:0007669"/>
    <property type="project" value="UniProtKB-KW"/>
</dbReference>
<organism evidence="8 9">
    <name type="scientific">Neorickettsia findlayensis</name>
    <dbReference type="NCBI Taxonomy" id="2686014"/>
    <lineage>
        <taxon>Bacteria</taxon>
        <taxon>Pseudomonadati</taxon>
        <taxon>Pseudomonadota</taxon>
        <taxon>Alphaproteobacteria</taxon>
        <taxon>Rickettsiales</taxon>
        <taxon>Anaplasmataceae</taxon>
        <taxon>Neorickettsia</taxon>
    </lineage>
</organism>
<dbReference type="SUPFAM" id="SSF143800">
    <property type="entry name" value="L28p-like"/>
    <property type="match status" value="1"/>
</dbReference>
<dbReference type="AlphaFoldDB" id="A0A6P1GA50"/>
<dbReference type="GO" id="GO:1990904">
    <property type="term" value="C:ribonucleoprotein complex"/>
    <property type="evidence" value="ECO:0007669"/>
    <property type="project" value="UniProtKB-KW"/>
</dbReference>
<evidence type="ECO:0000256" key="6">
    <source>
        <dbReference type="RuleBase" id="RU000564"/>
    </source>
</evidence>
<reference evidence="8 9" key="1">
    <citation type="journal article" date="2020" name="MBio">
        <title>Erratum for Teymournejad et al., 'Isolation and Molecular Analysis of a Novel Neorickettsia Species That Causes Potomac Horse Fever'.</title>
        <authorList>
            <person name="Teymournejad O."/>
            <person name="Lin M."/>
            <person name="Bekebrede H."/>
            <person name="Kamr A."/>
            <person name="Toribio R.E."/>
            <person name="Arroyo L.G."/>
            <person name="Baird J.D."/>
            <person name="Rikihisa Y."/>
        </authorList>
    </citation>
    <scope>NUCLEOTIDE SEQUENCE [LARGE SCALE GENOMIC DNA]</scope>
    <source>
        <strain evidence="8 9">Fin17</strain>
    </source>
</reference>
<evidence type="ECO:0000256" key="4">
    <source>
        <dbReference type="ARBA" id="ARBA00022980"/>
    </source>
</evidence>
<dbReference type="NCBIfam" id="TIGR00105">
    <property type="entry name" value="L31"/>
    <property type="match status" value="1"/>
</dbReference>
<dbReference type="Gene3D" id="4.10.830.30">
    <property type="entry name" value="Ribosomal protein L31"/>
    <property type="match status" value="1"/>
</dbReference>
<accession>A0A6P1GA50</accession>
<dbReference type="GO" id="GO:0006412">
    <property type="term" value="P:translation"/>
    <property type="evidence" value="ECO:0007669"/>
    <property type="project" value="InterPro"/>
</dbReference>
<dbReference type="Proteomes" id="UP000464912">
    <property type="component" value="Chromosome"/>
</dbReference>
<evidence type="ECO:0000256" key="5">
    <source>
        <dbReference type="ARBA" id="ARBA00023274"/>
    </source>
</evidence>
<proteinExistence type="inferred from homology"/>
<reference evidence="8 9" key="2">
    <citation type="journal article" date="2020" name="MBio">
        <title>Isolation and Molecular Analysis of a Novel Neorickettsia Species That Causes Potomac Horse Fever.</title>
        <authorList>
            <person name="Teymournejad O."/>
            <person name="Lin M."/>
            <person name="Bekebrede H."/>
            <person name="Kamr A."/>
            <person name="Toribio R.E."/>
            <person name="Arroyo L.G."/>
            <person name="Baird J.D."/>
            <person name="Rikihisa Y."/>
        </authorList>
    </citation>
    <scope>NUCLEOTIDE SEQUENCE [LARGE SCALE GENOMIC DNA]</scope>
    <source>
        <strain evidence="8 9">Fin17</strain>
    </source>
</reference>
<dbReference type="InterPro" id="IPR034704">
    <property type="entry name" value="Ribosomal_bL28/bL31-like_sf"/>
</dbReference>
<comment type="function">
    <text evidence="1">Binds the 23S rRNA.</text>
</comment>
<protein>
    <recommendedName>
        <fullName evidence="6">50S ribosomal protein L31</fullName>
    </recommendedName>
</protein>
<dbReference type="KEGG" id="nef:GP480_02025"/>
<evidence type="ECO:0000256" key="1">
    <source>
        <dbReference type="ARBA" id="ARBA00003795"/>
    </source>
</evidence>
<gene>
    <name evidence="8" type="primary">rpmE</name>
    <name evidence="8" type="ORF">GP480_02025</name>
</gene>
<dbReference type="InterPro" id="IPR002150">
    <property type="entry name" value="Ribosomal_bL31"/>
</dbReference>
<feature type="region of interest" description="Disordered" evidence="7">
    <location>
        <begin position="37"/>
        <end position="57"/>
    </location>
</feature>
<name>A0A6P1GA50_9RICK</name>
<dbReference type="GO" id="GO:0003735">
    <property type="term" value="F:structural constituent of ribosome"/>
    <property type="evidence" value="ECO:0007669"/>
    <property type="project" value="InterPro"/>
</dbReference>
<keyword evidence="4 6" id="KW-0689">Ribosomal protein</keyword>
<evidence type="ECO:0000313" key="9">
    <source>
        <dbReference type="Proteomes" id="UP000464912"/>
    </source>
</evidence>
<evidence type="ECO:0000256" key="7">
    <source>
        <dbReference type="SAM" id="MobiDB-lite"/>
    </source>
</evidence>
<keyword evidence="5 6" id="KW-0687">Ribonucleoprotein</keyword>
<keyword evidence="9" id="KW-1185">Reference proteome</keyword>
<comment type="subunit">
    <text evidence="3">Part of the 50S ribosomal subunit.</text>
</comment>
<sequence length="76" mass="8629">MKKNIHPETYDVILEFTNGMKLKVKSTMGKKGEVVTHNAGDWPPETHPAWTKSASTSIRSTSKVNKFKEKFGEDFM</sequence>
<dbReference type="InterPro" id="IPR042105">
    <property type="entry name" value="Ribosomal_bL31_sf"/>
</dbReference>
<dbReference type="EMBL" id="CP047224">
    <property type="protein sequence ID" value="QHD65225.1"/>
    <property type="molecule type" value="Genomic_DNA"/>
</dbReference>
<evidence type="ECO:0000256" key="3">
    <source>
        <dbReference type="ARBA" id="ARBA00011838"/>
    </source>
</evidence>
<comment type="similarity">
    <text evidence="2">Belongs to the bacterial ribosomal protein bL31 family. Type A subfamily.</text>
</comment>